<evidence type="ECO:0000256" key="1">
    <source>
        <dbReference type="ARBA" id="ARBA00004613"/>
    </source>
</evidence>
<evidence type="ECO:0000256" key="4">
    <source>
        <dbReference type="ARBA" id="ARBA00023157"/>
    </source>
</evidence>
<comment type="caution">
    <text evidence="6">The sequence shown here is derived from an EMBL/GenBank/DDBJ whole genome shotgun (WGS) entry which is preliminary data.</text>
</comment>
<dbReference type="GO" id="GO:0005576">
    <property type="term" value="C:extracellular region"/>
    <property type="evidence" value="ECO:0007669"/>
    <property type="project" value="UniProtKB-SubCell"/>
</dbReference>
<keyword evidence="2" id="KW-0964">Secreted</keyword>
<gene>
    <name evidence="6" type="ORF">S01H1_44056</name>
</gene>
<organism evidence="6">
    <name type="scientific">marine sediment metagenome</name>
    <dbReference type="NCBI Taxonomy" id="412755"/>
    <lineage>
        <taxon>unclassified sequences</taxon>
        <taxon>metagenomes</taxon>
        <taxon>ecological metagenomes</taxon>
    </lineage>
</organism>
<feature type="non-terminal residue" evidence="6">
    <location>
        <position position="1"/>
    </location>
</feature>
<accession>X0UF27</accession>
<name>X0UF27_9ZZZZ</name>
<dbReference type="PROSITE" id="PS52031">
    <property type="entry name" value="GG_LECTIN"/>
    <property type="match status" value="1"/>
</dbReference>
<dbReference type="PANTHER" id="PTHR14592">
    <property type="entry name" value="UNCHARACTERIZED FAM3"/>
    <property type="match status" value="1"/>
</dbReference>
<feature type="non-terminal residue" evidence="6">
    <location>
        <position position="265"/>
    </location>
</feature>
<keyword evidence="4" id="KW-1015">Disulfide bond</keyword>
<evidence type="ECO:0000256" key="3">
    <source>
        <dbReference type="ARBA" id="ARBA00022729"/>
    </source>
</evidence>
<comment type="subcellular location">
    <subcellularLocation>
        <location evidence="1">Secreted</location>
    </subcellularLocation>
</comment>
<evidence type="ECO:0000259" key="5">
    <source>
        <dbReference type="Pfam" id="PF15711"/>
    </source>
</evidence>
<dbReference type="EMBL" id="BARS01028087">
    <property type="protein sequence ID" value="GAG04364.1"/>
    <property type="molecule type" value="Genomic_DNA"/>
</dbReference>
<protein>
    <recommendedName>
        <fullName evidence="5">ILEI/PANDER domain-containing protein</fullName>
    </recommendedName>
</protein>
<dbReference type="InterPro" id="IPR039477">
    <property type="entry name" value="ILEI/PANDER_dom"/>
</dbReference>
<keyword evidence="3" id="KW-0732">Signal</keyword>
<dbReference type="InterPro" id="IPR039220">
    <property type="entry name" value="FAM3"/>
</dbReference>
<sequence length="265" mass="28937">FRSESAGHIDGNYAALFKNGEILDIAEYDTTLPIRFYNQGFYIAAVDDKFGQLIDGYHYNTHRFTAHSDAMADYINAVEDKDIVIGAVISDGSQNLTQNAKNALNTIGSIGAVNLEFQDSFAFIGRKGASPGSIPEQHKSKGTGRAAVEDSISAVNLNGKLVSQIIEGAKKWETLSISGEIPSTGNGLSIILLGVNNTGRWDTLYKNIPLNSEFDLSGINPVIHRRLKLSAEFSDDDGIDTPSITQWNIKYKPASDLYTNYKHIS</sequence>
<evidence type="ECO:0000313" key="6">
    <source>
        <dbReference type="EMBL" id="GAG04364.1"/>
    </source>
</evidence>
<dbReference type="AlphaFoldDB" id="X0UF27"/>
<evidence type="ECO:0000256" key="2">
    <source>
        <dbReference type="ARBA" id="ARBA00022525"/>
    </source>
</evidence>
<feature type="domain" description="ILEI/PANDER" evidence="5">
    <location>
        <begin position="39"/>
        <end position="129"/>
    </location>
</feature>
<proteinExistence type="predicted"/>
<reference evidence="6" key="1">
    <citation type="journal article" date="2014" name="Front. Microbiol.">
        <title>High frequency of phylogenetically diverse reductive dehalogenase-homologous genes in deep subseafloor sedimentary metagenomes.</title>
        <authorList>
            <person name="Kawai M."/>
            <person name="Futagami T."/>
            <person name="Toyoda A."/>
            <person name="Takaki Y."/>
            <person name="Nishi S."/>
            <person name="Hori S."/>
            <person name="Arai W."/>
            <person name="Tsubouchi T."/>
            <person name="Morono Y."/>
            <person name="Uchiyama I."/>
            <person name="Ito T."/>
            <person name="Fujiyama A."/>
            <person name="Inagaki F."/>
            <person name="Takami H."/>
        </authorList>
    </citation>
    <scope>NUCLEOTIDE SEQUENCE</scope>
    <source>
        <strain evidence="6">Expedition CK06-06</strain>
    </source>
</reference>
<dbReference type="Pfam" id="PF15711">
    <property type="entry name" value="ILEI"/>
    <property type="match status" value="1"/>
</dbReference>